<dbReference type="EMBL" id="JBBUKT010000005">
    <property type="protein sequence ID" value="MEK7951680.1"/>
    <property type="molecule type" value="Genomic_DNA"/>
</dbReference>
<evidence type="ECO:0000256" key="1">
    <source>
        <dbReference type="SAM" id="Phobius"/>
    </source>
</evidence>
<evidence type="ECO:0000313" key="2">
    <source>
        <dbReference type="EMBL" id="MEK7951680.1"/>
    </source>
</evidence>
<feature type="transmembrane region" description="Helical" evidence="1">
    <location>
        <begin position="110"/>
        <end position="133"/>
    </location>
</feature>
<evidence type="ECO:0008006" key="4">
    <source>
        <dbReference type="Google" id="ProtNLM"/>
    </source>
</evidence>
<dbReference type="RefSeq" id="WP_341405342.1">
    <property type="nucleotide sequence ID" value="NZ_JBBUKT010000005.1"/>
</dbReference>
<gene>
    <name evidence="2" type="ORF">WKV53_14275</name>
</gene>
<protein>
    <recommendedName>
        <fullName evidence="4">DUF3592 domain-containing protein</fullName>
    </recommendedName>
</protein>
<comment type="caution">
    <text evidence="2">The sequence shown here is derived from an EMBL/GenBank/DDBJ whole genome shotgun (WGS) entry which is preliminary data.</text>
</comment>
<keyword evidence="1" id="KW-0472">Membrane</keyword>
<name>A0ABU9AWA4_9BACT</name>
<keyword evidence="1" id="KW-0812">Transmembrane</keyword>
<proteinExistence type="predicted"/>
<accession>A0ABU9AWA4</accession>
<keyword evidence="1" id="KW-1133">Transmembrane helix</keyword>
<organism evidence="2 3">
    <name type="scientific">Luteolibacter soli</name>
    <dbReference type="NCBI Taxonomy" id="3135280"/>
    <lineage>
        <taxon>Bacteria</taxon>
        <taxon>Pseudomonadati</taxon>
        <taxon>Verrucomicrobiota</taxon>
        <taxon>Verrucomicrobiia</taxon>
        <taxon>Verrucomicrobiales</taxon>
        <taxon>Verrucomicrobiaceae</taxon>
        <taxon>Luteolibacter</taxon>
    </lineage>
</organism>
<evidence type="ECO:0000313" key="3">
    <source>
        <dbReference type="Proteomes" id="UP001371305"/>
    </source>
</evidence>
<dbReference type="Proteomes" id="UP001371305">
    <property type="component" value="Unassembled WGS sequence"/>
</dbReference>
<sequence length="140" mass="16945">MRPRPIYRWRSFWLGVLVLCFLGWAWARSMTRDEGVELWAVDARGKWGLGEKLVTVKWCGGNFSVSEEDAWPGPFDMVWFSRPFREDEAWRRSWAIVSKEYRDDWVKRTWWVAFPTWVPLGAQVMVWGGWLAWRWRRRVC</sequence>
<keyword evidence="3" id="KW-1185">Reference proteome</keyword>
<reference evidence="2 3" key="1">
    <citation type="submission" date="2024-04" db="EMBL/GenBank/DDBJ databases">
        <title>Luteolibacter sp. isolated from soil.</title>
        <authorList>
            <person name="An J."/>
        </authorList>
    </citation>
    <scope>NUCLEOTIDE SEQUENCE [LARGE SCALE GENOMIC DNA]</scope>
    <source>
        <strain evidence="2 3">Y139</strain>
    </source>
</reference>